<keyword evidence="8" id="KW-0520">NAD</keyword>
<keyword evidence="5" id="KW-0479">Metal-binding</keyword>
<comment type="cofactor">
    <cofactor evidence="1">
        <name>Mg(2+)</name>
        <dbReference type="ChEBI" id="CHEBI:18420"/>
    </cofactor>
</comment>
<comment type="catalytic activity">
    <reaction evidence="9">
        <text>a 5'-end NAD(+)-phospho-ribonucleoside in mRNA + H2O = a 5'-end phospho-adenosine-phospho-ribonucleoside in mRNA + beta-nicotinamide D-ribonucleotide + 2 H(+)</text>
        <dbReference type="Rhea" id="RHEA:60876"/>
        <dbReference type="Rhea" id="RHEA-COMP:15698"/>
        <dbReference type="Rhea" id="RHEA-COMP:15719"/>
        <dbReference type="ChEBI" id="CHEBI:14649"/>
        <dbReference type="ChEBI" id="CHEBI:15377"/>
        <dbReference type="ChEBI" id="CHEBI:15378"/>
        <dbReference type="ChEBI" id="CHEBI:144029"/>
        <dbReference type="ChEBI" id="CHEBI:144051"/>
    </reaction>
    <physiologicalReaction direction="left-to-right" evidence="9">
        <dbReference type="Rhea" id="RHEA:60877"/>
    </physiologicalReaction>
</comment>
<dbReference type="RefSeq" id="WP_377339087.1">
    <property type="nucleotide sequence ID" value="NZ_JBHLUE010000011.1"/>
</dbReference>
<dbReference type="InterPro" id="IPR049734">
    <property type="entry name" value="NudC-like_C"/>
</dbReference>
<sequence>MTGPSGPEAVPPLARASLDRAAYRRLDPEWLAAAWQRGRLLVVDVVGGGRVLVTRAGERPELVLLDPPAAPPHQSADRLYLGVEPDGTPLFALDAPLPEVPGAEPADLRTVGHLLPDRDAGLLTTAVALANWHARHAFSPRSGKPTLPAEGGWSRLEEDGHQLWPRTDPAMIVLVHDGVAGPDGRCLLGHNSGWPDPPGSRRFSCLAGYVEPGESAEATVRREVAEEVGVAVDSISYAGSQSWPFPGSLMLAFFARADPTEPIRLDPAEIDRARWFSRREIAAVLAGGRTDDGDGRAVLLPPPSSIALFLIEQWVGDPASVSG</sequence>
<dbReference type="InterPro" id="IPR020084">
    <property type="entry name" value="NUDIX_hydrolase_CS"/>
</dbReference>
<dbReference type="Pfam" id="PF00293">
    <property type="entry name" value="NUDIX"/>
    <property type="match status" value="1"/>
</dbReference>
<gene>
    <name evidence="11" type="primary">nudC</name>
    <name evidence="11" type="ORF">ACFFHU_14550</name>
</gene>
<evidence type="ECO:0000256" key="6">
    <source>
        <dbReference type="ARBA" id="ARBA00022801"/>
    </source>
</evidence>
<comment type="caution">
    <text evidence="11">The sequence shown here is derived from an EMBL/GenBank/DDBJ whole genome shotgun (WGS) entry which is preliminary data.</text>
</comment>
<dbReference type="InterPro" id="IPR015375">
    <property type="entry name" value="NADH_PPase-like_N"/>
</dbReference>
<feature type="domain" description="Nudix hydrolase" evidence="10">
    <location>
        <begin position="165"/>
        <end position="303"/>
    </location>
</feature>
<comment type="cofactor">
    <cofactor evidence="2">
        <name>Zn(2+)</name>
        <dbReference type="ChEBI" id="CHEBI:29105"/>
    </cofactor>
</comment>
<accession>A0ABV6NX53</accession>
<dbReference type="Pfam" id="PF09296">
    <property type="entry name" value="NUDIX-like"/>
    <property type="match status" value="1"/>
</dbReference>
<reference evidence="11 12" key="1">
    <citation type="submission" date="2024-09" db="EMBL/GenBank/DDBJ databases">
        <authorList>
            <person name="Sun Q."/>
            <person name="Mori K."/>
        </authorList>
    </citation>
    <scope>NUCLEOTIDE SEQUENCE [LARGE SCALE GENOMIC DNA]</scope>
    <source>
        <strain evidence="11 12">TBRC 2205</strain>
    </source>
</reference>
<dbReference type="InterPro" id="IPR000086">
    <property type="entry name" value="NUDIX_hydrolase_dom"/>
</dbReference>
<evidence type="ECO:0000256" key="7">
    <source>
        <dbReference type="ARBA" id="ARBA00022842"/>
    </source>
</evidence>
<evidence type="ECO:0000313" key="12">
    <source>
        <dbReference type="Proteomes" id="UP001589894"/>
    </source>
</evidence>
<dbReference type="PANTHER" id="PTHR42904:SF6">
    <property type="entry name" value="NAD-CAPPED RNA HYDROLASE NUDT12"/>
    <property type="match status" value="1"/>
</dbReference>
<keyword evidence="12" id="KW-1185">Reference proteome</keyword>
<evidence type="ECO:0000256" key="2">
    <source>
        <dbReference type="ARBA" id="ARBA00001947"/>
    </source>
</evidence>
<evidence type="ECO:0000256" key="9">
    <source>
        <dbReference type="ARBA" id="ARBA00023679"/>
    </source>
</evidence>
<dbReference type="EC" id="3.6.1.22" evidence="4"/>
<protein>
    <recommendedName>
        <fullName evidence="4">NAD(+) diphosphatase</fullName>
        <ecNumber evidence="4">3.6.1.22</ecNumber>
    </recommendedName>
</protein>
<dbReference type="PROSITE" id="PS00893">
    <property type="entry name" value="NUDIX_BOX"/>
    <property type="match status" value="1"/>
</dbReference>
<dbReference type="InterPro" id="IPR015797">
    <property type="entry name" value="NUDIX_hydrolase-like_dom_sf"/>
</dbReference>
<keyword evidence="7" id="KW-0460">Magnesium</keyword>
<dbReference type="Gene3D" id="3.90.79.20">
    <property type="match status" value="1"/>
</dbReference>
<evidence type="ECO:0000256" key="3">
    <source>
        <dbReference type="ARBA" id="ARBA00009595"/>
    </source>
</evidence>
<dbReference type="Gene3D" id="3.90.79.10">
    <property type="entry name" value="Nucleoside Triphosphate Pyrophosphohydrolase"/>
    <property type="match status" value="1"/>
</dbReference>
<dbReference type="InterPro" id="IPR050241">
    <property type="entry name" value="NAD-cap_RNA_hydrolase_NudC"/>
</dbReference>
<evidence type="ECO:0000313" key="11">
    <source>
        <dbReference type="EMBL" id="MFC0565351.1"/>
    </source>
</evidence>
<evidence type="ECO:0000256" key="1">
    <source>
        <dbReference type="ARBA" id="ARBA00001946"/>
    </source>
</evidence>
<evidence type="ECO:0000259" key="10">
    <source>
        <dbReference type="PROSITE" id="PS51462"/>
    </source>
</evidence>
<proteinExistence type="inferred from homology"/>
<evidence type="ECO:0000256" key="5">
    <source>
        <dbReference type="ARBA" id="ARBA00022723"/>
    </source>
</evidence>
<organism evidence="11 12">
    <name type="scientific">Plantactinospora siamensis</name>
    <dbReference type="NCBI Taxonomy" id="555372"/>
    <lineage>
        <taxon>Bacteria</taxon>
        <taxon>Bacillati</taxon>
        <taxon>Actinomycetota</taxon>
        <taxon>Actinomycetes</taxon>
        <taxon>Micromonosporales</taxon>
        <taxon>Micromonosporaceae</taxon>
        <taxon>Plantactinospora</taxon>
    </lineage>
</organism>
<dbReference type="Proteomes" id="UP001589894">
    <property type="component" value="Unassembled WGS sequence"/>
</dbReference>
<dbReference type="EMBL" id="JBHLUE010000011">
    <property type="protein sequence ID" value="MFC0565351.1"/>
    <property type="molecule type" value="Genomic_DNA"/>
</dbReference>
<dbReference type="GO" id="GO:0016787">
    <property type="term" value="F:hydrolase activity"/>
    <property type="evidence" value="ECO:0007669"/>
    <property type="project" value="UniProtKB-KW"/>
</dbReference>
<dbReference type="CDD" id="cd03429">
    <property type="entry name" value="NUDIX_NADH_pyrophosphatase_Nudt13"/>
    <property type="match status" value="1"/>
</dbReference>
<dbReference type="PANTHER" id="PTHR42904">
    <property type="entry name" value="NUDIX HYDROLASE, NUDC SUBFAMILY"/>
    <property type="match status" value="1"/>
</dbReference>
<evidence type="ECO:0000256" key="8">
    <source>
        <dbReference type="ARBA" id="ARBA00023027"/>
    </source>
</evidence>
<name>A0ABV6NX53_9ACTN</name>
<dbReference type="NCBIfam" id="NF001299">
    <property type="entry name" value="PRK00241.1"/>
    <property type="match status" value="1"/>
</dbReference>
<dbReference type="SUPFAM" id="SSF55811">
    <property type="entry name" value="Nudix"/>
    <property type="match status" value="1"/>
</dbReference>
<evidence type="ECO:0000256" key="4">
    <source>
        <dbReference type="ARBA" id="ARBA00012381"/>
    </source>
</evidence>
<dbReference type="PROSITE" id="PS51462">
    <property type="entry name" value="NUDIX"/>
    <property type="match status" value="1"/>
</dbReference>
<keyword evidence="6 11" id="KW-0378">Hydrolase</keyword>
<comment type="similarity">
    <text evidence="3">Belongs to the Nudix hydrolase family. NudC subfamily.</text>
</comment>